<dbReference type="EMBL" id="LT629749">
    <property type="protein sequence ID" value="SDT05285.1"/>
    <property type="molecule type" value="Genomic_DNA"/>
</dbReference>
<gene>
    <name evidence="3" type="ORF">SAMN04488543_2934</name>
</gene>
<keyword evidence="2" id="KW-0472">Membrane</keyword>
<keyword evidence="4" id="KW-1185">Reference proteome</keyword>
<reference evidence="3 4" key="1">
    <citation type="submission" date="2016-10" db="EMBL/GenBank/DDBJ databases">
        <authorList>
            <person name="de Groot N.N."/>
        </authorList>
    </citation>
    <scope>NUCLEOTIDE SEQUENCE [LARGE SCALE GENOMIC DNA]</scope>
    <source>
        <strain evidence="3 4">DSM 21741</strain>
    </source>
</reference>
<feature type="region of interest" description="Disordered" evidence="1">
    <location>
        <begin position="1"/>
        <end position="23"/>
    </location>
</feature>
<feature type="transmembrane region" description="Helical" evidence="2">
    <location>
        <begin position="258"/>
        <end position="284"/>
    </location>
</feature>
<evidence type="ECO:0000313" key="3">
    <source>
        <dbReference type="EMBL" id="SDT05285.1"/>
    </source>
</evidence>
<keyword evidence="2" id="KW-0812">Transmembrane</keyword>
<evidence type="ECO:0000256" key="1">
    <source>
        <dbReference type="SAM" id="MobiDB-lite"/>
    </source>
</evidence>
<feature type="transmembrane region" description="Helical" evidence="2">
    <location>
        <begin position="178"/>
        <end position="203"/>
    </location>
</feature>
<sequence>MTPTPVTPSPVTPSPVPTSPVPAPVATTALYADPQAPAPALSPVGVPERPDDRARFVTRVRVAAAVPLVIGLGVHVLFLVAYWIPETSAFPAHDWWLGQLAPLASEALTSAGEPQVEAQWRQPGLGGVLLLLAAVVLFVLNRRPRLLGPGAAVLPAAAGALVALVMAVALVVGGRPSASGLTLVLLALWVGTAGYAGLAGLLVDPEAYRERRWRHGVVLLAAYAVVGPVPTAVGRALFGPDLRDAAAALQGNTVALRLAALTTGTTLLLYLSGLFVGVAVWAGYQCWPPRRDLRTGVRVLVLVAALVLTALVGSAAVGPAERRAAQLLQDSPADAVHFSCGAAQVDRPAGPETPARTLVITGLTCTELTSFEGYRQLVTRELPFSLAPVTARDPEGRRLAGRVVGAQYGPALVLAGSDRVDNGADQLLAVAVADGTEQWRWSCPDRRPLRLRFTGVPGGDAPERGHVGAGRAAVVVTCADRVTRLDPATGARLR</sequence>
<feature type="transmembrane region" description="Helical" evidence="2">
    <location>
        <begin position="296"/>
        <end position="317"/>
    </location>
</feature>
<evidence type="ECO:0000313" key="4">
    <source>
        <dbReference type="Proteomes" id="UP000199092"/>
    </source>
</evidence>
<feature type="transmembrane region" description="Helical" evidence="2">
    <location>
        <begin position="152"/>
        <end position="172"/>
    </location>
</feature>
<protein>
    <submittedName>
        <fullName evidence="3">Uncharacterized protein</fullName>
    </submittedName>
</protein>
<evidence type="ECO:0000256" key="2">
    <source>
        <dbReference type="SAM" id="Phobius"/>
    </source>
</evidence>
<dbReference type="AlphaFoldDB" id="A0A1H1X7H0"/>
<feature type="transmembrane region" description="Helical" evidence="2">
    <location>
        <begin position="123"/>
        <end position="140"/>
    </location>
</feature>
<accession>A0A1H1X7H0</accession>
<feature type="transmembrane region" description="Helical" evidence="2">
    <location>
        <begin position="215"/>
        <end position="238"/>
    </location>
</feature>
<keyword evidence="2" id="KW-1133">Transmembrane helix</keyword>
<organism evidence="3 4">
    <name type="scientific">Friedmanniella luteola</name>
    <dbReference type="NCBI Taxonomy" id="546871"/>
    <lineage>
        <taxon>Bacteria</taxon>
        <taxon>Bacillati</taxon>
        <taxon>Actinomycetota</taxon>
        <taxon>Actinomycetes</taxon>
        <taxon>Propionibacteriales</taxon>
        <taxon>Nocardioidaceae</taxon>
        <taxon>Friedmanniella</taxon>
    </lineage>
</organism>
<dbReference type="STRING" id="546871.SAMN04488543_2934"/>
<proteinExistence type="predicted"/>
<feature type="transmembrane region" description="Helical" evidence="2">
    <location>
        <begin position="62"/>
        <end position="84"/>
    </location>
</feature>
<dbReference type="Proteomes" id="UP000199092">
    <property type="component" value="Chromosome I"/>
</dbReference>
<name>A0A1H1X7H0_9ACTN</name>